<organism evidence="2">
    <name type="scientific">Arundo donax</name>
    <name type="common">Giant reed</name>
    <name type="synonym">Donax arundinaceus</name>
    <dbReference type="NCBI Taxonomy" id="35708"/>
    <lineage>
        <taxon>Eukaryota</taxon>
        <taxon>Viridiplantae</taxon>
        <taxon>Streptophyta</taxon>
        <taxon>Embryophyta</taxon>
        <taxon>Tracheophyta</taxon>
        <taxon>Spermatophyta</taxon>
        <taxon>Magnoliopsida</taxon>
        <taxon>Liliopsida</taxon>
        <taxon>Poales</taxon>
        <taxon>Poaceae</taxon>
        <taxon>PACMAD clade</taxon>
        <taxon>Arundinoideae</taxon>
        <taxon>Arundineae</taxon>
        <taxon>Arundo</taxon>
    </lineage>
</organism>
<name>A0A0A9A8R3_ARUDO</name>
<accession>A0A0A9A8R3</accession>
<sequence>MNRSVGDDVCTINLTGSSQLPLSPIVCARVQIIFVSLLAAFVGIFLVDHLIGISSLVLL</sequence>
<proteinExistence type="predicted"/>
<dbReference type="AlphaFoldDB" id="A0A0A9A8R3"/>
<keyword evidence="1" id="KW-0812">Transmembrane</keyword>
<reference evidence="2" key="2">
    <citation type="journal article" date="2015" name="Data Brief">
        <title>Shoot transcriptome of the giant reed, Arundo donax.</title>
        <authorList>
            <person name="Barrero R.A."/>
            <person name="Guerrero F.D."/>
            <person name="Moolhuijzen P."/>
            <person name="Goolsby J.A."/>
            <person name="Tidwell J."/>
            <person name="Bellgard S.E."/>
            <person name="Bellgard M.I."/>
        </authorList>
    </citation>
    <scope>NUCLEOTIDE SEQUENCE</scope>
    <source>
        <tissue evidence="2">Shoot tissue taken approximately 20 cm above the soil surface</tissue>
    </source>
</reference>
<keyword evidence="1" id="KW-1133">Transmembrane helix</keyword>
<reference evidence="2" key="1">
    <citation type="submission" date="2014-09" db="EMBL/GenBank/DDBJ databases">
        <authorList>
            <person name="Magalhaes I.L.F."/>
            <person name="Oliveira U."/>
            <person name="Santos F.R."/>
            <person name="Vidigal T.H.D.A."/>
            <person name="Brescovit A.D."/>
            <person name="Santos A.J."/>
        </authorList>
    </citation>
    <scope>NUCLEOTIDE SEQUENCE</scope>
    <source>
        <tissue evidence="2">Shoot tissue taken approximately 20 cm above the soil surface</tissue>
    </source>
</reference>
<evidence type="ECO:0000256" key="1">
    <source>
        <dbReference type="SAM" id="Phobius"/>
    </source>
</evidence>
<protein>
    <submittedName>
        <fullName evidence="2">Uncharacterized protein</fullName>
    </submittedName>
</protein>
<dbReference type="EMBL" id="GBRH01250424">
    <property type="protein sequence ID" value="JAD47471.1"/>
    <property type="molecule type" value="Transcribed_RNA"/>
</dbReference>
<feature type="transmembrane region" description="Helical" evidence="1">
    <location>
        <begin position="32"/>
        <end position="58"/>
    </location>
</feature>
<keyword evidence="1" id="KW-0472">Membrane</keyword>
<evidence type="ECO:0000313" key="2">
    <source>
        <dbReference type="EMBL" id="JAD47471.1"/>
    </source>
</evidence>